<dbReference type="AlphaFoldDB" id="A0A7T7BLL8"/>
<evidence type="ECO:0000313" key="3">
    <source>
        <dbReference type="Proteomes" id="UP000595662"/>
    </source>
</evidence>
<evidence type="ECO:0000256" key="1">
    <source>
        <dbReference type="SAM" id="SignalP"/>
    </source>
</evidence>
<gene>
    <name evidence="2" type="ORF">Pdw03_7947</name>
</gene>
<name>A0A7T7BLL8_PENDI</name>
<dbReference type="GeneID" id="90953028"/>
<keyword evidence="1" id="KW-0732">Signal</keyword>
<feature type="chain" id="PRO_5030907066" description="Secreted protein" evidence="1">
    <location>
        <begin position="19"/>
        <end position="92"/>
    </location>
</feature>
<evidence type="ECO:0000313" key="2">
    <source>
        <dbReference type="EMBL" id="QQK44046.1"/>
    </source>
</evidence>
<sequence length="92" mass="10466">MTCHVTVLVAPFAAPCLSCTVRKLTHDPLDEFCSSACIHLPNAAAGKRDPSRTRLSRLFEPLHYPCMLIRARVRDKPFYILEWQYTPHSIAI</sequence>
<dbReference type="Proteomes" id="UP000595662">
    <property type="component" value="Chromosome 3"/>
</dbReference>
<accession>A0A7T7BLL8</accession>
<protein>
    <recommendedName>
        <fullName evidence="4">Secreted protein</fullName>
    </recommendedName>
</protein>
<dbReference type="EMBL" id="CP060776">
    <property type="protein sequence ID" value="QQK44046.1"/>
    <property type="molecule type" value="Genomic_DNA"/>
</dbReference>
<proteinExistence type="predicted"/>
<reference evidence="2 3" key="1">
    <citation type="submission" date="2020-08" db="EMBL/GenBank/DDBJ databases">
        <title>The completed genome sequence of the pathogenic ascomycete fungus Penicillium digitatum.</title>
        <authorList>
            <person name="Wang M."/>
        </authorList>
    </citation>
    <scope>NUCLEOTIDE SEQUENCE [LARGE SCALE GENOMIC DNA]</scope>
    <source>
        <strain evidence="2 3">PdW03</strain>
    </source>
</reference>
<feature type="signal peptide" evidence="1">
    <location>
        <begin position="1"/>
        <end position="18"/>
    </location>
</feature>
<dbReference type="RefSeq" id="XP_065956899.1">
    <property type="nucleotide sequence ID" value="XM_066101816.1"/>
</dbReference>
<evidence type="ECO:0008006" key="4">
    <source>
        <dbReference type="Google" id="ProtNLM"/>
    </source>
</evidence>
<organism evidence="2 3">
    <name type="scientific">Penicillium digitatum</name>
    <name type="common">Green mold</name>
    <dbReference type="NCBI Taxonomy" id="36651"/>
    <lineage>
        <taxon>Eukaryota</taxon>
        <taxon>Fungi</taxon>
        <taxon>Dikarya</taxon>
        <taxon>Ascomycota</taxon>
        <taxon>Pezizomycotina</taxon>
        <taxon>Eurotiomycetes</taxon>
        <taxon>Eurotiomycetidae</taxon>
        <taxon>Eurotiales</taxon>
        <taxon>Aspergillaceae</taxon>
        <taxon>Penicillium</taxon>
    </lineage>
</organism>